<dbReference type="RefSeq" id="WP_309186494.1">
    <property type="nucleotide sequence ID" value="NZ_JAHCRP010000064.1"/>
</dbReference>
<dbReference type="NCBIfam" id="TIGR01414">
    <property type="entry name" value="autotrans_barl"/>
    <property type="match status" value="1"/>
</dbReference>
<dbReference type="PANTHER" id="PTHR12338:SF5">
    <property type="entry name" value="ANTIGEN 43-RELATED"/>
    <property type="match status" value="1"/>
</dbReference>
<dbReference type="EMBL" id="JAHCRT010000124">
    <property type="protein sequence ID" value="MDQ9296788.1"/>
    <property type="molecule type" value="Genomic_DNA"/>
</dbReference>
<keyword evidence="2" id="KW-1185">Reference proteome</keyword>
<dbReference type="InterPro" id="IPR006315">
    <property type="entry name" value="OM_autotransptr_brl_dom"/>
</dbReference>
<accession>A0ABU1C810</accession>
<dbReference type="PANTHER" id="PTHR12338">
    <property type="entry name" value="AUTOTRANSPORTER"/>
    <property type="match status" value="1"/>
</dbReference>
<feature type="non-terminal residue" evidence="1">
    <location>
        <position position="1"/>
    </location>
</feature>
<organism evidence="1 2">
    <name type="scientific">Escherichia marmotae</name>
    <dbReference type="NCBI Taxonomy" id="1499973"/>
    <lineage>
        <taxon>Bacteria</taxon>
        <taxon>Pseudomonadati</taxon>
        <taxon>Pseudomonadota</taxon>
        <taxon>Gammaproteobacteria</taxon>
        <taxon>Enterobacterales</taxon>
        <taxon>Enterobacteriaceae</taxon>
        <taxon>Escherichia</taxon>
    </lineage>
</organism>
<comment type="caution">
    <text evidence="1">The sequence shown here is derived from an EMBL/GenBank/DDBJ whole genome shotgun (WGS) entry which is preliminary data.</text>
</comment>
<proteinExistence type="predicted"/>
<dbReference type="InterPro" id="IPR036709">
    <property type="entry name" value="Autotransporte_beta_dom_sf"/>
</dbReference>
<gene>
    <name evidence="1" type="ORF">KJE03_25750</name>
</gene>
<dbReference type="Gene3D" id="2.40.128.130">
    <property type="entry name" value="Autotransporter beta-domain"/>
    <property type="match status" value="1"/>
</dbReference>
<protein>
    <submittedName>
        <fullName evidence="1">Autotransporter outer membrane beta-barrel domain-containing protein</fullName>
    </submittedName>
</protein>
<evidence type="ECO:0000313" key="2">
    <source>
        <dbReference type="Proteomes" id="UP001235723"/>
    </source>
</evidence>
<dbReference type="SUPFAM" id="SSF103515">
    <property type="entry name" value="Autotransporter"/>
    <property type="match status" value="1"/>
</dbReference>
<name>A0ABU1C810_9ESCH</name>
<dbReference type="Proteomes" id="UP001235723">
    <property type="component" value="Unassembled WGS sequence"/>
</dbReference>
<feature type="non-terminal residue" evidence="1">
    <location>
        <position position="84"/>
    </location>
</feature>
<dbReference type="InterPro" id="IPR050909">
    <property type="entry name" value="Bact_Autotransporter_VF"/>
</dbReference>
<reference evidence="1 2" key="1">
    <citation type="submission" date="2021-05" db="EMBL/GenBank/DDBJ databases">
        <title>Genome sequence of E. marmotae isolates.</title>
        <authorList>
            <person name="Binsker U."/>
            <person name="Hammerl J.A."/>
        </authorList>
    </citation>
    <scope>NUCLEOTIDE SEQUENCE [LARGE SCALE GENOMIC DNA]</scope>
    <source>
        <strain evidence="1 2">21-MO00586</strain>
    </source>
</reference>
<evidence type="ECO:0000313" key="1">
    <source>
        <dbReference type="EMBL" id="MDQ9296788.1"/>
    </source>
</evidence>
<sequence>NIQAANTLFNTRLHDRLGETQYTDLLTGEQKVTSLWMRNIGGHNRFKDRSDELSTQSNRYVLQLGGDLAQWSSNDLDRWHLGLM</sequence>